<protein>
    <submittedName>
        <fullName evidence="1">Ribosome maturation factor RimM</fullName>
    </submittedName>
</protein>
<reference evidence="1" key="1">
    <citation type="submission" date="2021-07" db="EMBL/GenBank/DDBJ databases">
        <authorList>
            <person name="Catto M.A."/>
            <person name="Jacobson A."/>
            <person name="Kennedy G."/>
            <person name="Labadie P."/>
            <person name="Hunt B.G."/>
            <person name="Srinivasan R."/>
        </authorList>
    </citation>
    <scope>NUCLEOTIDE SEQUENCE</scope>
    <source>
        <strain evidence="1">PL_HMW_Pooled</strain>
        <tissue evidence="1">Head</tissue>
    </source>
</reference>
<comment type="caution">
    <text evidence="1">The sequence shown here is derived from an EMBL/GenBank/DDBJ whole genome shotgun (WGS) entry which is preliminary data.</text>
</comment>
<proteinExistence type="predicted"/>
<dbReference type="EMBL" id="JAHWGI010000014">
    <property type="protein sequence ID" value="KAK3907679.1"/>
    <property type="molecule type" value="Genomic_DNA"/>
</dbReference>
<sequence length="145" mass="15940">MVSVRVPHRSPTTCCSALFSNGCFQCCSLVVAVPEKGFEVIKSKTNPPDHVNVTCRAHGVFPEPRMNLYRDPAPSGPSGKSNGLPGVTVSTVSRQGVFDITAWTLMPESEIENPTVLECELRLPDANYTKRKRILVYSGKRYISI</sequence>
<dbReference type="Gene3D" id="2.60.40.10">
    <property type="entry name" value="Immunoglobulins"/>
    <property type="match status" value="1"/>
</dbReference>
<accession>A0AAE1GRH6</accession>
<dbReference type="AlphaFoldDB" id="A0AAE1GRH6"/>
<dbReference type="Proteomes" id="UP001219518">
    <property type="component" value="Unassembled WGS sequence"/>
</dbReference>
<gene>
    <name evidence="1" type="ORF">KUF71_018315</name>
</gene>
<reference evidence="1" key="2">
    <citation type="journal article" date="2023" name="BMC Genomics">
        <title>Pest status, molecular evolution, and epigenetic factors derived from the genome assembly of Frankliniella fusca, a thysanopteran phytovirus vector.</title>
        <authorList>
            <person name="Catto M.A."/>
            <person name="Labadie P.E."/>
            <person name="Jacobson A.L."/>
            <person name="Kennedy G.G."/>
            <person name="Srinivasan R."/>
            <person name="Hunt B.G."/>
        </authorList>
    </citation>
    <scope>NUCLEOTIDE SEQUENCE</scope>
    <source>
        <strain evidence="1">PL_HMW_Pooled</strain>
    </source>
</reference>
<name>A0AAE1GRH6_9NEOP</name>
<evidence type="ECO:0000313" key="2">
    <source>
        <dbReference type="Proteomes" id="UP001219518"/>
    </source>
</evidence>
<organism evidence="1 2">
    <name type="scientific">Frankliniella fusca</name>
    <dbReference type="NCBI Taxonomy" id="407009"/>
    <lineage>
        <taxon>Eukaryota</taxon>
        <taxon>Metazoa</taxon>
        <taxon>Ecdysozoa</taxon>
        <taxon>Arthropoda</taxon>
        <taxon>Hexapoda</taxon>
        <taxon>Insecta</taxon>
        <taxon>Pterygota</taxon>
        <taxon>Neoptera</taxon>
        <taxon>Paraneoptera</taxon>
        <taxon>Thysanoptera</taxon>
        <taxon>Terebrantia</taxon>
        <taxon>Thripoidea</taxon>
        <taxon>Thripidae</taxon>
        <taxon>Frankliniella</taxon>
    </lineage>
</organism>
<keyword evidence="2" id="KW-1185">Reference proteome</keyword>
<evidence type="ECO:0000313" key="1">
    <source>
        <dbReference type="EMBL" id="KAK3907679.1"/>
    </source>
</evidence>
<dbReference type="InterPro" id="IPR013783">
    <property type="entry name" value="Ig-like_fold"/>
</dbReference>